<dbReference type="RefSeq" id="WP_274187916.1">
    <property type="nucleotide sequence ID" value="NZ_BAABHN010000051.1"/>
</dbReference>
<evidence type="ECO:0000256" key="1">
    <source>
        <dbReference type="ARBA" id="ARBA00001946"/>
    </source>
</evidence>
<dbReference type="PRINTS" id="PR00502">
    <property type="entry name" value="NUDIXFAMILY"/>
</dbReference>
<keyword evidence="3 4" id="KW-0378">Hydrolase</keyword>
<dbReference type="InterPro" id="IPR020084">
    <property type="entry name" value="NUDIX_hydrolase_CS"/>
</dbReference>
<dbReference type="SUPFAM" id="SSF55811">
    <property type="entry name" value="Nudix"/>
    <property type="match status" value="1"/>
</dbReference>
<organism evidence="6 7">
    <name type="scientific">Actinomycetospora chibensis</name>
    <dbReference type="NCBI Taxonomy" id="663606"/>
    <lineage>
        <taxon>Bacteria</taxon>
        <taxon>Bacillati</taxon>
        <taxon>Actinomycetota</taxon>
        <taxon>Actinomycetes</taxon>
        <taxon>Pseudonocardiales</taxon>
        <taxon>Pseudonocardiaceae</taxon>
        <taxon>Actinomycetospora</taxon>
    </lineage>
</organism>
<name>A0ABV9RNG3_9PSEU</name>
<comment type="similarity">
    <text evidence="2 4">Belongs to the Nudix hydrolase family.</text>
</comment>
<dbReference type="PROSITE" id="PS51462">
    <property type="entry name" value="NUDIX"/>
    <property type="match status" value="1"/>
</dbReference>
<reference evidence="7" key="1">
    <citation type="journal article" date="2019" name="Int. J. Syst. Evol. Microbiol.">
        <title>The Global Catalogue of Microorganisms (GCM) 10K type strain sequencing project: providing services to taxonomists for standard genome sequencing and annotation.</title>
        <authorList>
            <consortium name="The Broad Institute Genomics Platform"/>
            <consortium name="The Broad Institute Genome Sequencing Center for Infectious Disease"/>
            <person name="Wu L."/>
            <person name="Ma J."/>
        </authorList>
    </citation>
    <scope>NUCLEOTIDE SEQUENCE [LARGE SCALE GENOMIC DNA]</scope>
    <source>
        <strain evidence="7">CCUG 50347</strain>
    </source>
</reference>
<dbReference type="Proteomes" id="UP001595909">
    <property type="component" value="Unassembled WGS sequence"/>
</dbReference>
<proteinExistence type="inferred from homology"/>
<feature type="domain" description="Nudix hydrolase" evidence="5">
    <location>
        <begin position="19"/>
        <end position="155"/>
    </location>
</feature>
<dbReference type="PROSITE" id="PS00893">
    <property type="entry name" value="NUDIX_BOX"/>
    <property type="match status" value="1"/>
</dbReference>
<evidence type="ECO:0000256" key="3">
    <source>
        <dbReference type="ARBA" id="ARBA00022801"/>
    </source>
</evidence>
<dbReference type="EMBL" id="JBHSIM010000051">
    <property type="protein sequence ID" value="MFC4835766.1"/>
    <property type="molecule type" value="Genomic_DNA"/>
</dbReference>
<keyword evidence="7" id="KW-1185">Reference proteome</keyword>
<comment type="caution">
    <text evidence="6">The sequence shown here is derived from an EMBL/GenBank/DDBJ whole genome shotgun (WGS) entry which is preliminary data.</text>
</comment>
<accession>A0ABV9RNG3</accession>
<dbReference type="InterPro" id="IPR000086">
    <property type="entry name" value="NUDIX_hydrolase_dom"/>
</dbReference>
<evidence type="ECO:0000259" key="5">
    <source>
        <dbReference type="PROSITE" id="PS51462"/>
    </source>
</evidence>
<dbReference type="Gene3D" id="3.90.79.10">
    <property type="entry name" value="Nucleoside Triphosphate Pyrophosphohydrolase"/>
    <property type="match status" value="1"/>
</dbReference>
<dbReference type="PANTHER" id="PTHR43046:SF2">
    <property type="entry name" value="8-OXO-DGTP DIPHOSPHATASE-RELATED"/>
    <property type="match status" value="1"/>
</dbReference>
<dbReference type="CDD" id="cd18877">
    <property type="entry name" value="NUDIX_Hydrolase"/>
    <property type="match status" value="1"/>
</dbReference>
<evidence type="ECO:0000256" key="4">
    <source>
        <dbReference type="RuleBase" id="RU003476"/>
    </source>
</evidence>
<evidence type="ECO:0000313" key="6">
    <source>
        <dbReference type="EMBL" id="MFC4835766.1"/>
    </source>
</evidence>
<dbReference type="InterPro" id="IPR015797">
    <property type="entry name" value="NUDIX_hydrolase-like_dom_sf"/>
</dbReference>
<dbReference type="PANTHER" id="PTHR43046">
    <property type="entry name" value="GDP-MANNOSE MANNOSYL HYDROLASE"/>
    <property type="match status" value="1"/>
</dbReference>
<comment type="cofactor">
    <cofactor evidence="1">
        <name>Mg(2+)</name>
        <dbReference type="ChEBI" id="CHEBI:18420"/>
    </cofactor>
</comment>
<evidence type="ECO:0000256" key="2">
    <source>
        <dbReference type="ARBA" id="ARBA00005582"/>
    </source>
</evidence>
<evidence type="ECO:0000313" key="7">
    <source>
        <dbReference type="Proteomes" id="UP001595909"/>
    </source>
</evidence>
<dbReference type="Pfam" id="PF00293">
    <property type="entry name" value="NUDIX"/>
    <property type="match status" value="1"/>
</dbReference>
<protein>
    <submittedName>
        <fullName evidence="6">NUDIX domain-containing protein</fullName>
    </submittedName>
</protein>
<dbReference type="InterPro" id="IPR020476">
    <property type="entry name" value="Nudix_hydrolase"/>
</dbReference>
<gene>
    <name evidence="6" type="ORF">ACFPEL_25375</name>
</gene>
<sequence length="158" mass="17011">MGGDGDGWVVCDAGHRHWGRFGAAGLLLRHAGHRGHADCVLLAHRVWWSHHGGTWGIPGGARDSGETARDAALREAVEETGIDPARVRLTGDTVDDHGGWSYVTVHARLETDVPPALEPTDGEATELRWTPVEQVSDLPLHPGFAQFWAGPDALEPLP</sequence>